<evidence type="ECO:0000256" key="2">
    <source>
        <dbReference type="SAM" id="MobiDB-lite"/>
    </source>
</evidence>
<accession>X1SF21</accession>
<feature type="region of interest" description="Disordered" evidence="2">
    <location>
        <begin position="21"/>
        <end position="47"/>
    </location>
</feature>
<dbReference type="AlphaFoldDB" id="X1SF21"/>
<feature type="non-terminal residue" evidence="3">
    <location>
        <position position="47"/>
    </location>
</feature>
<evidence type="ECO:0000313" key="3">
    <source>
        <dbReference type="EMBL" id="GAI73985.1"/>
    </source>
</evidence>
<dbReference type="InterPro" id="IPR012640">
    <property type="entry name" value="Membr_lipoprot_lipid_attach_CS"/>
</dbReference>
<gene>
    <name evidence="3" type="ORF">S12H4_20213</name>
</gene>
<name>X1SF21_9ZZZZ</name>
<sequence>MKRYLIGLFLILLIAGCQQPAATTPEPTGQAIIPETTPAETVEEEPA</sequence>
<reference evidence="3" key="1">
    <citation type="journal article" date="2014" name="Front. Microbiol.">
        <title>High frequency of phylogenetically diverse reductive dehalogenase-homologous genes in deep subseafloor sedimentary metagenomes.</title>
        <authorList>
            <person name="Kawai M."/>
            <person name="Futagami T."/>
            <person name="Toyoda A."/>
            <person name="Takaki Y."/>
            <person name="Nishi S."/>
            <person name="Hori S."/>
            <person name="Arai W."/>
            <person name="Tsubouchi T."/>
            <person name="Morono Y."/>
            <person name="Uchiyama I."/>
            <person name="Ito T."/>
            <person name="Fujiyama A."/>
            <person name="Inagaki F."/>
            <person name="Takami H."/>
        </authorList>
    </citation>
    <scope>NUCLEOTIDE SEQUENCE</scope>
    <source>
        <strain evidence="3">Expedition CK06-06</strain>
    </source>
</reference>
<evidence type="ECO:0000256" key="1">
    <source>
        <dbReference type="ARBA" id="ARBA00022729"/>
    </source>
</evidence>
<keyword evidence="1" id="KW-0732">Signal</keyword>
<proteinExistence type="predicted"/>
<dbReference type="EMBL" id="BARW01010209">
    <property type="protein sequence ID" value="GAI73985.1"/>
    <property type="molecule type" value="Genomic_DNA"/>
</dbReference>
<dbReference type="PROSITE" id="PS51257">
    <property type="entry name" value="PROKAR_LIPOPROTEIN"/>
    <property type="match status" value="1"/>
</dbReference>
<protein>
    <submittedName>
        <fullName evidence="3">Uncharacterized protein</fullName>
    </submittedName>
</protein>
<organism evidence="3">
    <name type="scientific">marine sediment metagenome</name>
    <dbReference type="NCBI Taxonomy" id="412755"/>
    <lineage>
        <taxon>unclassified sequences</taxon>
        <taxon>metagenomes</taxon>
        <taxon>ecological metagenomes</taxon>
    </lineage>
</organism>
<comment type="caution">
    <text evidence="3">The sequence shown here is derived from an EMBL/GenBank/DDBJ whole genome shotgun (WGS) entry which is preliminary data.</text>
</comment>
<dbReference type="Pfam" id="PF08139">
    <property type="entry name" value="LPAM_1"/>
    <property type="match status" value="1"/>
</dbReference>